<dbReference type="PROSITE" id="PS50994">
    <property type="entry name" value="INTEGRASE"/>
    <property type="match status" value="1"/>
</dbReference>
<dbReference type="GO" id="GO:0003676">
    <property type="term" value="F:nucleic acid binding"/>
    <property type="evidence" value="ECO:0007669"/>
    <property type="project" value="InterPro"/>
</dbReference>
<feature type="domain" description="Integrase catalytic" evidence="4">
    <location>
        <begin position="484"/>
        <end position="661"/>
    </location>
</feature>
<dbReference type="PANTHER" id="PTHR42648">
    <property type="entry name" value="TRANSPOSASE, PUTATIVE-RELATED"/>
    <property type="match status" value="1"/>
</dbReference>
<dbReference type="InterPro" id="IPR039537">
    <property type="entry name" value="Retrotran_Ty1/copia-like"/>
</dbReference>
<dbReference type="SUPFAM" id="SSF53098">
    <property type="entry name" value="Ribonuclease H-like"/>
    <property type="match status" value="1"/>
</dbReference>
<dbReference type="EMBL" id="BKCJ010094526">
    <property type="protein sequence ID" value="GEX19447.1"/>
    <property type="molecule type" value="Genomic_DNA"/>
</dbReference>
<dbReference type="GO" id="GO:0015074">
    <property type="term" value="P:DNA integration"/>
    <property type="evidence" value="ECO:0007669"/>
    <property type="project" value="InterPro"/>
</dbReference>
<evidence type="ECO:0000256" key="1">
    <source>
        <dbReference type="ARBA" id="ARBA00022723"/>
    </source>
</evidence>
<feature type="compositionally biased region" description="Polar residues" evidence="3">
    <location>
        <begin position="158"/>
        <end position="168"/>
    </location>
</feature>
<feature type="region of interest" description="Disordered" evidence="3">
    <location>
        <begin position="1395"/>
        <end position="1459"/>
    </location>
</feature>
<feature type="region of interest" description="Disordered" evidence="3">
    <location>
        <begin position="1260"/>
        <end position="1310"/>
    </location>
</feature>
<dbReference type="GO" id="GO:0016787">
    <property type="term" value="F:hydrolase activity"/>
    <property type="evidence" value="ECO:0007669"/>
    <property type="project" value="UniProtKB-KW"/>
</dbReference>
<evidence type="ECO:0000256" key="3">
    <source>
        <dbReference type="SAM" id="MobiDB-lite"/>
    </source>
</evidence>
<evidence type="ECO:0000313" key="5">
    <source>
        <dbReference type="EMBL" id="GEX19447.1"/>
    </source>
</evidence>
<proteinExistence type="predicted"/>
<dbReference type="Gene3D" id="3.30.420.10">
    <property type="entry name" value="Ribonuclease H-like superfamily/Ribonuclease H"/>
    <property type="match status" value="1"/>
</dbReference>
<evidence type="ECO:0000256" key="2">
    <source>
        <dbReference type="ARBA" id="ARBA00022801"/>
    </source>
</evidence>
<dbReference type="GO" id="GO:0046872">
    <property type="term" value="F:metal ion binding"/>
    <property type="evidence" value="ECO:0007669"/>
    <property type="project" value="UniProtKB-KW"/>
</dbReference>
<dbReference type="Pfam" id="PF07727">
    <property type="entry name" value="RVT_2"/>
    <property type="match status" value="1"/>
</dbReference>
<dbReference type="Pfam" id="PF00665">
    <property type="entry name" value="rve"/>
    <property type="match status" value="1"/>
</dbReference>
<organism evidence="5">
    <name type="scientific">Tanacetum cinerariifolium</name>
    <name type="common">Dalmatian daisy</name>
    <name type="synonym">Chrysanthemum cinerariifolium</name>
    <dbReference type="NCBI Taxonomy" id="118510"/>
    <lineage>
        <taxon>Eukaryota</taxon>
        <taxon>Viridiplantae</taxon>
        <taxon>Streptophyta</taxon>
        <taxon>Embryophyta</taxon>
        <taxon>Tracheophyta</taxon>
        <taxon>Spermatophyta</taxon>
        <taxon>Magnoliopsida</taxon>
        <taxon>eudicotyledons</taxon>
        <taxon>Gunneridae</taxon>
        <taxon>Pentapetalae</taxon>
        <taxon>asterids</taxon>
        <taxon>campanulids</taxon>
        <taxon>Asterales</taxon>
        <taxon>Asteraceae</taxon>
        <taxon>Asteroideae</taxon>
        <taxon>Anthemideae</taxon>
        <taxon>Anthemidinae</taxon>
        <taxon>Tanacetum</taxon>
    </lineage>
</organism>
<feature type="compositionally biased region" description="Basic and acidic residues" evidence="3">
    <location>
        <begin position="1397"/>
        <end position="1412"/>
    </location>
</feature>
<reference evidence="5" key="1">
    <citation type="journal article" date="2019" name="Sci. Rep.">
        <title>Draft genome of Tanacetum cinerariifolium, the natural source of mosquito coil.</title>
        <authorList>
            <person name="Yamashiro T."/>
            <person name="Shiraishi A."/>
            <person name="Satake H."/>
            <person name="Nakayama K."/>
        </authorList>
    </citation>
    <scope>NUCLEOTIDE SEQUENCE</scope>
</reference>
<dbReference type="CDD" id="cd09272">
    <property type="entry name" value="RNase_HI_RT_Ty1"/>
    <property type="match status" value="1"/>
</dbReference>
<dbReference type="InterPro" id="IPR036397">
    <property type="entry name" value="RNaseH_sf"/>
</dbReference>
<feature type="region of interest" description="Disordered" evidence="3">
    <location>
        <begin position="157"/>
        <end position="176"/>
    </location>
</feature>
<comment type="caution">
    <text evidence="5">The sequence shown here is derived from an EMBL/GenBank/DDBJ whole genome shotgun (WGS) entry which is preliminary data.</text>
</comment>
<feature type="non-terminal residue" evidence="5">
    <location>
        <position position="1"/>
    </location>
</feature>
<sequence length="1459" mass="164998">DKDLQESKDPQDLIEHFRIENEKVKHYYKELYDSIKLTCAKTIKKTTSLLDEIENLKAHLKNNMKCVTMPAEKPKVLSPGMYVIDVEPLPPCIRNNREVYLDYLKHLKESVVTLCEIVEEARVDKPLDSSLVSACHYTKHSQELLEYKKQVTFKEPCETSTHNTPTHPEQQKMKKTNEHVIPSTGVKGAISASGSKPKSNTKKDRILPAKSALKKVKDHPRNNKSSVKRKNQVDFSISYKRTVTNSNSNSVCKHCNKCLMSFNHDKCGVKSLKFVKKPPVNKVWRVKQVKQVWKPTGKLFATVGHQWKPIGRTFTLGEQCPLTRFTISKVVPAIQPENVSTSAIVITERLSNTSQKPLTRTPTKIKDPTYQTFHIRLFLNAGRTYRPLVLDSGCLKHMTGDRSRLRNFIKKFIGTVRFGNDHFGAIMGYGDYVIGDGVISRLNHLNFSTINDLARKDLVRGLPRLKFEKDHLCSACQLRKSQKYSHKPKTKNTNLEVLNTLHMDLCGPIRVQTINEKKYILFIIDDYSMFTWVKFLRSKDETPEFVLKFLKHIQVGLNKTVRYIHTDNGTKVVNQVLTEYCECVGIFHQKSCLRTPQQNDVVERWNRTLVEAVRTMLIFSKAPMFLWAGAVATTFDEMTEPLALVHISTGPEPILLTPGQISSGLVPDPVPAAPYVPLTNKDLEILFQLMFDEYFEPPGIKRSAPPTPAVLVPVVSAGIPSSITIDQDASSTSYSPSSSVVQHPITHQGVASGPTIEDNPLAQTDNDPFINVFALEPSFDESTSGDVSSAESTQVVHLHTYLGKWSKEYPLDNVTSNHSRPTAMDEACWFEAMQEEIYEFDQLQIWELVSKPDCVMIIALKWIYKVKLDEYGDVLNNKAWLVAKGYRQEDGINFEESFVPVARIEAIRIFIANATSKNIIIYQMDVKTVFLNDELKEEVYMTQPEGFIDLDHPTHVYRLNKALYCLKQAPRAWYNTLSRFLLDNKFSNGVDTAMALTAYADADHAGCQDTRRSTSRSAQFLREKLVSWSSKKQKSMTISTTEAEYISMSRCCTQILWMRSQLMDYGFNSVRYLYIVITEVLLLSTATMSSILDKMAEENLPAPTRSDEQLVLAKARLPYGKSNILLDLQKLQKNLIFRISVDILQNTNFFRAFSASADVPSIYIQQFWNTITHKAKTEITLVDPTNPFVSPPAGEIVMDFMNKLGYPKAIYFVSHMHVNNLYQLCKYDIRVRPKYPRHVTGDDFLLGNLKFIPKAARKVQAKEGGKKKAAPKADKPVKPAPAKQSKPVTAKQPKPKPDIEKLAKPTPIQKAGKERAIQISLESFQAHGQAHVGGVAIREPIVEATQPLPVVEDQYIFQRRIPVTEETSTKPSKQPEDDALANIIRDTLSPVDAETDVANKEDIEGKTAKIDEGQAGSELGKTLESRPLPEYVRLEEDLPGPNSGLSHVSKPRNYFISHT</sequence>
<keyword evidence="2" id="KW-0378">Hydrolase</keyword>
<dbReference type="InterPro" id="IPR001584">
    <property type="entry name" value="Integrase_cat-core"/>
</dbReference>
<evidence type="ECO:0000259" key="4">
    <source>
        <dbReference type="PROSITE" id="PS50994"/>
    </source>
</evidence>
<protein>
    <submittedName>
        <fullName evidence="5">Retrovirus-related Pol polyprotein from transposon TNT 1-94</fullName>
    </submittedName>
</protein>
<gene>
    <name evidence="5" type="ORF">Tci_291422</name>
</gene>
<name>A0A699H289_TANCI</name>
<dbReference type="Pfam" id="PF13976">
    <property type="entry name" value="gag_pre-integrs"/>
    <property type="match status" value="1"/>
</dbReference>
<feature type="compositionally biased region" description="Basic and acidic residues" evidence="3">
    <location>
        <begin position="1260"/>
        <end position="1277"/>
    </location>
</feature>
<dbReference type="InterPro" id="IPR013103">
    <property type="entry name" value="RVT_2"/>
</dbReference>
<keyword evidence="1" id="KW-0479">Metal-binding</keyword>
<dbReference type="PANTHER" id="PTHR42648:SF18">
    <property type="entry name" value="RETROTRANSPOSON, UNCLASSIFIED-LIKE PROTEIN"/>
    <property type="match status" value="1"/>
</dbReference>
<accession>A0A699H289</accession>
<dbReference type="InterPro" id="IPR012337">
    <property type="entry name" value="RNaseH-like_sf"/>
</dbReference>
<dbReference type="InterPro" id="IPR025724">
    <property type="entry name" value="GAG-pre-integrase_dom"/>
</dbReference>
<feature type="region of interest" description="Disordered" evidence="3">
    <location>
        <begin position="185"/>
        <end position="231"/>
    </location>
</feature>